<evidence type="ECO:0000259" key="7">
    <source>
        <dbReference type="Pfam" id="PF02016"/>
    </source>
</evidence>
<dbReference type="RefSeq" id="WP_202766074.1">
    <property type="nucleotide sequence ID" value="NZ_JAESWA010000014.1"/>
</dbReference>
<evidence type="ECO:0000256" key="1">
    <source>
        <dbReference type="ARBA" id="ARBA00010233"/>
    </source>
</evidence>
<accession>A0A937K3E8</accession>
<dbReference type="SUPFAM" id="SSF52317">
    <property type="entry name" value="Class I glutamine amidotransferase-like"/>
    <property type="match status" value="1"/>
</dbReference>
<feature type="domain" description="LD-carboxypeptidase N-terminal" evidence="7">
    <location>
        <begin position="13"/>
        <end position="129"/>
    </location>
</feature>
<dbReference type="InterPro" id="IPR027478">
    <property type="entry name" value="LdcA_N"/>
</dbReference>
<evidence type="ECO:0000313" key="9">
    <source>
        <dbReference type="EMBL" id="MBL4930689.1"/>
    </source>
</evidence>
<dbReference type="InterPro" id="IPR040921">
    <property type="entry name" value="Peptidase_S66C"/>
</dbReference>
<feature type="active site" description="Charge relay system" evidence="6">
    <location>
        <position position="203"/>
    </location>
</feature>
<dbReference type="Pfam" id="PF17676">
    <property type="entry name" value="Peptidase_S66C"/>
    <property type="match status" value="1"/>
</dbReference>
<dbReference type="PANTHER" id="PTHR30237">
    <property type="entry name" value="MURAMOYLTETRAPEPTIDE CARBOXYPEPTIDASE"/>
    <property type="match status" value="1"/>
</dbReference>
<name>A0A937K3E8_9CLOT</name>
<feature type="domain" description="LD-carboxypeptidase C-terminal" evidence="8">
    <location>
        <begin position="172"/>
        <end position="287"/>
    </location>
</feature>
<dbReference type="InterPro" id="IPR029062">
    <property type="entry name" value="Class_I_gatase-like"/>
</dbReference>
<comment type="similarity">
    <text evidence="1">Belongs to the peptidase S66 family.</text>
</comment>
<dbReference type="GO" id="GO:0006508">
    <property type="term" value="P:proteolysis"/>
    <property type="evidence" value="ECO:0007669"/>
    <property type="project" value="UniProtKB-KW"/>
</dbReference>
<dbReference type="Pfam" id="PF02016">
    <property type="entry name" value="Peptidase_S66"/>
    <property type="match status" value="1"/>
</dbReference>
<feature type="active site" description="Nucleophile" evidence="6">
    <location>
        <position position="109"/>
    </location>
</feature>
<dbReference type="GO" id="GO:0004180">
    <property type="term" value="F:carboxypeptidase activity"/>
    <property type="evidence" value="ECO:0007669"/>
    <property type="project" value="UniProtKB-KW"/>
</dbReference>
<dbReference type="Gene3D" id="3.50.30.60">
    <property type="entry name" value="LD-carboxypeptidase A C-terminal domain-like"/>
    <property type="match status" value="1"/>
</dbReference>
<evidence type="ECO:0000256" key="5">
    <source>
        <dbReference type="ARBA" id="ARBA00022825"/>
    </source>
</evidence>
<dbReference type="EMBL" id="JAESWA010000014">
    <property type="protein sequence ID" value="MBL4930689.1"/>
    <property type="molecule type" value="Genomic_DNA"/>
</dbReference>
<evidence type="ECO:0000256" key="3">
    <source>
        <dbReference type="ARBA" id="ARBA00022670"/>
    </source>
</evidence>
<dbReference type="InterPro" id="IPR027461">
    <property type="entry name" value="Carboxypeptidase_A_C_sf"/>
</dbReference>
<evidence type="ECO:0000256" key="6">
    <source>
        <dbReference type="PIRSR" id="PIRSR028757-1"/>
    </source>
</evidence>
<comment type="caution">
    <text evidence="9">The sequence shown here is derived from an EMBL/GenBank/DDBJ whole genome shotgun (WGS) entry which is preliminary data.</text>
</comment>
<dbReference type="CDD" id="cd07025">
    <property type="entry name" value="Peptidase_S66"/>
    <property type="match status" value="1"/>
</dbReference>
<dbReference type="PIRSF" id="PIRSF028757">
    <property type="entry name" value="LD-carboxypeptidase"/>
    <property type="match status" value="1"/>
</dbReference>
<sequence length="303" mass="33837">MLIPCALKNGDTIGIVSTAFREDKSVIDGKINYFESLGFKIKIGESVYKEDGYFSGSTTARTLDLMNMFKDKDVKAIICFRGGYGSINILPYINLNTIRFNKKILCGYSDTTVLINYISKKTGLITFHGPMINSDFNNIETLESLKFTLMQGNKPYSIPLGNCSFINPSEISGRLCGGNLSTICSSIGSPYEPNFKDKILIIEDVNEKPYSIDRMLTQLLLSGKLHKCKGFIFGSFYKCDSDNISNNFTIKEIISRIFTPLNKPIILDFPIGHSYPNLTLPIGAMAKFNLFKKTLDIINPVVK</sequence>
<dbReference type="Gene3D" id="3.40.50.10740">
    <property type="entry name" value="Class I glutamine amidotransferase-like"/>
    <property type="match status" value="1"/>
</dbReference>
<gene>
    <name evidence="9" type="ORF">JK634_02630</name>
</gene>
<dbReference type="GO" id="GO:0008236">
    <property type="term" value="F:serine-type peptidase activity"/>
    <property type="evidence" value="ECO:0007669"/>
    <property type="project" value="UniProtKB-KW"/>
</dbReference>
<evidence type="ECO:0000256" key="4">
    <source>
        <dbReference type="ARBA" id="ARBA00022801"/>
    </source>
</evidence>
<keyword evidence="3" id="KW-0645">Protease</keyword>
<keyword evidence="10" id="KW-1185">Reference proteome</keyword>
<reference evidence="9" key="1">
    <citation type="submission" date="2021-01" db="EMBL/GenBank/DDBJ databases">
        <title>Genome public.</title>
        <authorList>
            <person name="Liu C."/>
            <person name="Sun Q."/>
        </authorList>
    </citation>
    <scope>NUCLEOTIDE SEQUENCE</scope>
    <source>
        <strain evidence="9">YIM B02565</strain>
    </source>
</reference>
<dbReference type="AlphaFoldDB" id="A0A937K3E8"/>
<dbReference type="PANTHER" id="PTHR30237:SF2">
    <property type="entry name" value="MUREIN TETRAPEPTIDE CARBOXYPEPTIDASE"/>
    <property type="match status" value="1"/>
</dbReference>
<evidence type="ECO:0000259" key="8">
    <source>
        <dbReference type="Pfam" id="PF17676"/>
    </source>
</evidence>
<dbReference type="SUPFAM" id="SSF141986">
    <property type="entry name" value="LD-carboxypeptidase A C-terminal domain-like"/>
    <property type="match status" value="1"/>
</dbReference>
<organism evidence="9 10">
    <name type="scientific">Clostridium paridis</name>
    <dbReference type="NCBI Taxonomy" id="2803863"/>
    <lineage>
        <taxon>Bacteria</taxon>
        <taxon>Bacillati</taxon>
        <taxon>Bacillota</taxon>
        <taxon>Clostridia</taxon>
        <taxon>Eubacteriales</taxon>
        <taxon>Clostridiaceae</taxon>
        <taxon>Clostridium</taxon>
    </lineage>
</organism>
<proteinExistence type="inferred from homology"/>
<dbReference type="InterPro" id="IPR040449">
    <property type="entry name" value="Peptidase_S66_N"/>
</dbReference>
<keyword evidence="4" id="KW-0378">Hydrolase</keyword>
<protein>
    <submittedName>
        <fullName evidence="9">LD-carboxypeptidase</fullName>
    </submittedName>
</protein>
<dbReference type="Proteomes" id="UP000623681">
    <property type="component" value="Unassembled WGS sequence"/>
</dbReference>
<feature type="active site" description="Charge relay system" evidence="6">
    <location>
        <position position="273"/>
    </location>
</feature>
<keyword evidence="5" id="KW-0720">Serine protease</keyword>
<evidence type="ECO:0000256" key="2">
    <source>
        <dbReference type="ARBA" id="ARBA00022645"/>
    </source>
</evidence>
<dbReference type="InterPro" id="IPR003507">
    <property type="entry name" value="S66_fam"/>
</dbReference>
<keyword evidence="2" id="KW-0121">Carboxypeptidase</keyword>
<evidence type="ECO:0000313" key="10">
    <source>
        <dbReference type="Proteomes" id="UP000623681"/>
    </source>
</evidence>